<evidence type="ECO:0000313" key="1">
    <source>
        <dbReference type="EMBL" id="QJA92314.1"/>
    </source>
</evidence>
<dbReference type="EMBL" id="MT143056">
    <property type="protein sequence ID" value="QJA92314.1"/>
    <property type="molecule type" value="Genomic_DNA"/>
</dbReference>
<proteinExistence type="predicted"/>
<protein>
    <submittedName>
        <fullName evidence="1">Uncharacterized protein</fullName>
    </submittedName>
</protein>
<dbReference type="AlphaFoldDB" id="A0A6M3LG84"/>
<sequence length="79" mass="8877">MTTKRVWAGETPWSPHVSRDGVLVWQLQDEGYRAAMNSPEVQALYEALKRAWDVGDAGEEDERAAREALAAYEKGLRDA</sequence>
<reference evidence="1" key="1">
    <citation type="submission" date="2020-03" db="EMBL/GenBank/DDBJ databases">
        <title>The deep terrestrial virosphere.</title>
        <authorList>
            <person name="Holmfeldt K."/>
            <person name="Nilsson E."/>
            <person name="Simone D."/>
            <person name="Lopez-Fernandez M."/>
            <person name="Wu X."/>
            <person name="de Brujin I."/>
            <person name="Lundin D."/>
            <person name="Andersson A."/>
            <person name="Bertilsson S."/>
            <person name="Dopson M."/>
        </authorList>
    </citation>
    <scope>NUCLEOTIDE SEQUENCE</scope>
    <source>
        <strain evidence="1">MM415B04736</strain>
    </source>
</reference>
<gene>
    <name evidence="1" type="ORF">MM415B04736_0012</name>
</gene>
<name>A0A6M3LG84_9ZZZZ</name>
<organism evidence="1">
    <name type="scientific">viral metagenome</name>
    <dbReference type="NCBI Taxonomy" id="1070528"/>
    <lineage>
        <taxon>unclassified sequences</taxon>
        <taxon>metagenomes</taxon>
        <taxon>organismal metagenomes</taxon>
    </lineage>
</organism>
<accession>A0A6M3LG84</accession>